<accession>A0A7Z8Y6S8</accession>
<dbReference type="SMART" id="SM00470">
    <property type="entry name" value="ParB"/>
    <property type="match status" value="1"/>
</dbReference>
<protein>
    <submittedName>
        <fullName evidence="3">Chromosome-partitioning protein Spo0J</fullName>
    </submittedName>
</protein>
<evidence type="ECO:0000256" key="1">
    <source>
        <dbReference type="SAM" id="MobiDB-lite"/>
    </source>
</evidence>
<dbReference type="GO" id="GO:0005694">
    <property type="term" value="C:chromosome"/>
    <property type="evidence" value="ECO:0007669"/>
    <property type="project" value="TreeGrafter"/>
</dbReference>
<dbReference type="Gene3D" id="3.90.1530.10">
    <property type="entry name" value="Conserved hypothetical protein from pyrococcus furiosus pfu- 392566-001, ParB domain"/>
    <property type="match status" value="1"/>
</dbReference>
<dbReference type="SUPFAM" id="SSF110849">
    <property type="entry name" value="ParB/Sulfiredoxin"/>
    <property type="match status" value="1"/>
</dbReference>
<dbReference type="PANTHER" id="PTHR33375:SF1">
    <property type="entry name" value="CHROMOSOME-PARTITIONING PROTEIN PARB-RELATED"/>
    <property type="match status" value="1"/>
</dbReference>
<name>A0A7Z8Y6S8_9CAUL</name>
<feature type="region of interest" description="Disordered" evidence="1">
    <location>
        <begin position="462"/>
        <end position="486"/>
    </location>
</feature>
<feature type="region of interest" description="Disordered" evidence="1">
    <location>
        <begin position="309"/>
        <end position="329"/>
    </location>
</feature>
<dbReference type="Proteomes" id="UP000289220">
    <property type="component" value="Unassembled WGS sequence"/>
</dbReference>
<dbReference type="GO" id="GO:0007059">
    <property type="term" value="P:chromosome segregation"/>
    <property type="evidence" value="ECO:0007669"/>
    <property type="project" value="TreeGrafter"/>
</dbReference>
<keyword evidence="4" id="KW-1185">Reference proteome</keyword>
<sequence length="586" mass="62032">MTAPLTLAHGLSNAALNGEDLLRALGDRPSGDPFANQTDLAKATGRAPKNIGRDLAQLAGADLIHAAPKELSLDALTADGMAAIDALNRAAGQGGGGLIIWSPGLLDDNPLNPRKTYDPDSLETLADTVEADGQIIEPLSVSPVRPNGRRVIWAGHRRKRAALIVEARFAARGEALPPGLVNGVPCVEREATEAESLFIAVVENGARENLAPWEDAQALALLAEKTGWSGRELARKTGRWKPKFEGDEAGVRDVQEKIKVVKTAPAELVEAHEAGAITWEQLRGAMRNGGLPTPAPTVPQADESLPLSEDQVFGPATGGSEPEPEPTPEPTIGLDAVQRLTLLEILHAVRHAPDRLVVGDEGDGVAYAPTGKYWLDLVASTLQTLRLIDFKHHGRPYVRATPAGHRWLEDAYGADIHSADAETAFHALVKALAETYAVFNDAAWSLAQAHAVFNESVQRPPYTTDWLNPPAQSEPAPQPTPVATDDASQVDVEDAVAAQLLTDARALVDLDDPGSTSVRNILARAGLCGPFTASDGDPGVVLDGDGATTLVTDVDNQLTDDVAKARALLMAAALNRFCAIDPKEVL</sequence>
<gene>
    <name evidence="3" type="primary">spo0C_1</name>
    <name evidence="3" type="ORF">BREV_BREV_00482</name>
</gene>
<evidence type="ECO:0000313" key="3">
    <source>
        <dbReference type="EMBL" id="VDC51413.1"/>
    </source>
</evidence>
<dbReference type="Gene3D" id="1.10.10.2830">
    <property type="match status" value="1"/>
</dbReference>
<dbReference type="AlphaFoldDB" id="A0A7Z8Y6S8"/>
<dbReference type="InterPro" id="IPR050336">
    <property type="entry name" value="Chromosome_partition/occlusion"/>
</dbReference>
<comment type="caution">
    <text evidence="3">The sequence shown here is derived from an EMBL/GenBank/DDBJ whole genome shotgun (WGS) entry which is preliminary data.</text>
</comment>
<feature type="domain" description="ParB-like N-terminal" evidence="2">
    <location>
        <begin position="99"/>
        <end position="205"/>
    </location>
</feature>
<evidence type="ECO:0000313" key="4">
    <source>
        <dbReference type="Proteomes" id="UP000289220"/>
    </source>
</evidence>
<reference evidence="3 4" key="1">
    <citation type="submission" date="2018-11" db="EMBL/GenBank/DDBJ databases">
        <authorList>
            <person name="Peiro R."/>
            <person name="Begona"/>
            <person name="Cbmso G."/>
            <person name="Lopez M."/>
            <person name="Gonzalez S."/>
            <person name="Sacristan E."/>
            <person name="Castillo E."/>
        </authorList>
    </citation>
    <scope>NUCLEOTIDE SEQUENCE [LARGE SCALE GENOMIC DNA]</scope>
    <source>
        <strain evidence="3">Brev_genome</strain>
    </source>
</reference>
<organism evidence="3 4">
    <name type="scientific">Brevundimonas mediterranea</name>
    <dbReference type="NCBI Taxonomy" id="74329"/>
    <lineage>
        <taxon>Bacteria</taxon>
        <taxon>Pseudomonadati</taxon>
        <taxon>Pseudomonadota</taxon>
        <taxon>Alphaproteobacteria</taxon>
        <taxon>Caulobacterales</taxon>
        <taxon>Caulobacteraceae</taxon>
        <taxon>Brevundimonas</taxon>
    </lineage>
</organism>
<dbReference type="EMBL" id="UXHF01000006">
    <property type="protein sequence ID" value="VDC51413.1"/>
    <property type="molecule type" value="Genomic_DNA"/>
</dbReference>
<dbReference type="InterPro" id="IPR036086">
    <property type="entry name" value="ParB/Sulfiredoxin_sf"/>
</dbReference>
<evidence type="ECO:0000259" key="2">
    <source>
        <dbReference type="SMART" id="SM00470"/>
    </source>
</evidence>
<dbReference type="PANTHER" id="PTHR33375">
    <property type="entry name" value="CHROMOSOME-PARTITIONING PROTEIN PARB-RELATED"/>
    <property type="match status" value="1"/>
</dbReference>
<dbReference type="Pfam" id="PF02195">
    <property type="entry name" value="ParB_N"/>
    <property type="match status" value="1"/>
</dbReference>
<dbReference type="RefSeq" id="WP_196066316.1">
    <property type="nucleotide sequence ID" value="NZ_UXHF01000006.1"/>
</dbReference>
<dbReference type="InterPro" id="IPR003115">
    <property type="entry name" value="ParB_N"/>
</dbReference>
<proteinExistence type="predicted"/>